<comment type="caution">
    <text evidence="3">The sequence shown here is derived from an EMBL/GenBank/DDBJ whole genome shotgun (WGS) entry which is preliminary data.</text>
</comment>
<dbReference type="OrthoDB" id="7861420at2"/>
<organism evidence="3 4">
    <name type="scientific">Roseivivax marinus</name>
    <dbReference type="NCBI Taxonomy" id="1379903"/>
    <lineage>
        <taxon>Bacteria</taxon>
        <taxon>Pseudomonadati</taxon>
        <taxon>Pseudomonadota</taxon>
        <taxon>Alphaproteobacteria</taxon>
        <taxon>Rhodobacterales</taxon>
        <taxon>Roseobacteraceae</taxon>
        <taxon>Roseivivax</taxon>
    </lineage>
</organism>
<dbReference type="STRING" id="1379903.ATO8_03921"/>
<name>W4HNM4_9RHOB</name>
<dbReference type="SUPFAM" id="SSF47090">
    <property type="entry name" value="PGBD-like"/>
    <property type="match status" value="1"/>
</dbReference>
<dbReference type="InterPro" id="IPR002477">
    <property type="entry name" value="Peptidoglycan-bd-like"/>
</dbReference>
<dbReference type="PROSITE" id="PS51257">
    <property type="entry name" value="PROKAR_LIPOPROTEIN"/>
    <property type="match status" value="1"/>
</dbReference>
<dbReference type="Pfam" id="PF01471">
    <property type="entry name" value="PG_binding_1"/>
    <property type="match status" value="1"/>
</dbReference>
<evidence type="ECO:0000256" key="1">
    <source>
        <dbReference type="SAM" id="SignalP"/>
    </source>
</evidence>
<gene>
    <name evidence="3" type="ORF">ATO8_03921</name>
</gene>
<dbReference type="InterPro" id="IPR036365">
    <property type="entry name" value="PGBD-like_sf"/>
</dbReference>
<dbReference type="eggNOG" id="COG3409">
    <property type="taxonomic scope" value="Bacteria"/>
</dbReference>
<evidence type="ECO:0000313" key="4">
    <source>
        <dbReference type="Proteomes" id="UP000019063"/>
    </source>
</evidence>
<sequence>MTRPRSHLALALAAAAAGCTAPPAPDQEATDFPELSVRTETDASGRCWAVEPVPAVYEQVPGQVQVVQAEIADDGTVIRAPIYRNTTVPKVVRPRGDLRFEVPCPPVLTVELVSSLQRALRVRGGYAGPITGAFDPPTVAAVRRYQAARGLDTGRLSLETARALGLIAVPLPDTDSDQGT</sequence>
<feature type="domain" description="Peptidoglycan binding-like" evidence="2">
    <location>
        <begin position="111"/>
        <end position="164"/>
    </location>
</feature>
<evidence type="ECO:0000259" key="2">
    <source>
        <dbReference type="Pfam" id="PF01471"/>
    </source>
</evidence>
<dbReference type="Gene3D" id="1.10.101.10">
    <property type="entry name" value="PGBD-like superfamily/PGBD"/>
    <property type="match status" value="1"/>
</dbReference>
<dbReference type="InterPro" id="IPR036366">
    <property type="entry name" value="PGBDSf"/>
</dbReference>
<accession>W4HNM4</accession>
<feature type="chain" id="PRO_5004842034" description="Peptidoglycan binding-like domain-containing protein" evidence="1">
    <location>
        <begin position="22"/>
        <end position="180"/>
    </location>
</feature>
<proteinExistence type="predicted"/>
<dbReference type="RefSeq" id="WP_043842235.1">
    <property type="nucleotide sequence ID" value="NZ_AQQW01000002.1"/>
</dbReference>
<evidence type="ECO:0000313" key="3">
    <source>
        <dbReference type="EMBL" id="ETW14008.1"/>
    </source>
</evidence>
<protein>
    <recommendedName>
        <fullName evidence="2">Peptidoglycan binding-like domain-containing protein</fullName>
    </recommendedName>
</protein>
<dbReference type="EMBL" id="AQQW01000002">
    <property type="protein sequence ID" value="ETW14008.1"/>
    <property type="molecule type" value="Genomic_DNA"/>
</dbReference>
<dbReference type="Proteomes" id="UP000019063">
    <property type="component" value="Unassembled WGS sequence"/>
</dbReference>
<feature type="signal peptide" evidence="1">
    <location>
        <begin position="1"/>
        <end position="21"/>
    </location>
</feature>
<keyword evidence="1" id="KW-0732">Signal</keyword>
<reference evidence="3 4" key="1">
    <citation type="journal article" date="2014" name="Antonie Van Leeuwenhoek">
        <title>Roseivivax atlanticus sp. nov., isolated from surface seawater of the Atlantic Ocean.</title>
        <authorList>
            <person name="Li G."/>
            <person name="Lai Q."/>
            <person name="Liu X."/>
            <person name="Sun F."/>
            <person name="Shao Z."/>
        </authorList>
    </citation>
    <scope>NUCLEOTIDE SEQUENCE [LARGE SCALE GENOMIC DNA]</scope>
    <source>
        <strain evidence="3 4">22II-s10s</strain>
    </source>
</reference>
<dbReference type="AlphaFoldDB" id="W4HNM4"/>
<keyword evidence="4" id="KW-1185">Reference proteome</keyword>